<dbReference type="GO" id="GO:0080188">
    <property type="term" value="P:gene silencing by siRNA-directed DNA methylation"/>
    <property type="evidence" value="ECO:0007669"/>
    <property type="project" value="InterPro"/>
</dbReference>
<evidence type="ECO:0000256" key="3">
    <source>
        <dbReference type="SAM" id="Coils"/>
    </source>
</evidence>
<protein>
    <recommendedName>
        <fullName evidence="9">XS domain-containing protein</fullName>
    </recommendedName>
</protein>
<feature type="domain" description="Zinc finger-XS" evidence="6">
    <location>
        <begin position="280"/>
        <end position="323"/>
    </location>
</feature>
<dbReference type="InterPro" id="IPR005381">
    <property type="entry name" value="Znf-XS_domain"/>
</dbReference>
<feature type="domain" description="Zinc finger-XS" evidence="6">
    <location>
        <begin position="548"/>
        <end position="588"/>
    </location>
</feature>
<accession>A0A328DJF7</accession>
<dbReference type="Pfam" id="PF03470">
    <property type="entry name" value="zf-XS"/>
    <property type="match status" value="5"/>
</dbReference>
<feature type="domain" description="Zinc finger-XS" evidence="6">
    <location>
        <begin position="759"/>
        <end position="802"/>
    </location>
</feature>
<feature type="domain" description="Zinc finger-XS" evidence="6">
    <location>
        <begin position="47"/>
        <end position="89"/>
    </location>
</feature>
<proteinExistence type="predicted"/>
<dbReference type="PANTHER" id="PTHR21596:SF65">
    <property type="entry name" value="PROTEIN INVOLVED IN DE NOVO 2-RELATED"/>
    <property type="match status" value="1"/>
</dbReference>
<evidence type="ECO:0000256" key="1">
    <source>
        <dbReference type="ARBA" id="ARBA00023054"/>
    </source>
</evidence>
<comment type="caution">
    <text evidence="7">The sequence shown here is derived from an EMBL/GenBank/DDBJ whole genome shotgun (WGS) entry which is preliminary data.</text>
</comment>
<dbReference type="InterPro" id="IPR038588">
    <property type="entry name" value="XS_domain_sf"/>
</dbReference>
<evidence type="ECO:0000259" key="5">
    <source>
        <dbReference type="Pfam" id="PF03469"/>
    </source>
</evidence>
<keyword evidence="2" id="KW-0943">RNA-mediated gene silencing</keyword>
<dbReference type="InterPro" id="IPR005379">
    <property type="entry name" value="FDM1-5/IDN2_XH"/>
</dbReference>
<feature type="domain" description="Factor of DNA methylation 1-5/IDN2" evidence="5">
    <location>
        <begin position="1219"/>
        <end position="1276"/>
    </location>
</feature>
<dbReference type="EMBL" id="NQVE01000129">
    <property type="protein sequence ID" value="RAL45644.1"/>
    <property type="molecule type" value="Genomic_DNA"/>
</dbReference>
<feature type="domain" description="XS" evidence="4">
    <location>
        <begin position="617"/>
        <end position="728"/>
    </location>
</feature>
<dbReference type="InterPro" id="IPR005380">
    <property type="entry name" value="XS_domain"/>
</dbReference>
<sequence>MGTSLKHNSAKFTDARDPEMNKYIKNMYGELKSGKHLVKLSNQFYMCPYCPDKRRDYQFIDLLQHASGVGTGGSQKRSARHKANHLALAKYLESEIPHKAGPSTTICEANDNAKENLLQNNEKSSDICAWVVSAKDYSSDNIVRNDLSTLSIIMEKAQNTNICPYCPETRNRRFQYKDLVQHANSIGNCNSLKRTAIDKAIHLALGKYLEGHITAGSGPLEKKYDANLNGKKNMFAKNEKKSHLGAQVVDADYSNHDKIVEEDLSTMSNIMEKARMTNICPYCPERIDGVFQYRDLVQHAKSVGNCYSKKRTEIDKAIHIALAKYLEGHITTGAGPSKPPLQVDANNESDEIFVWPWVGIIVNIPTRFNDGRYEGDSGSELRDQLESRGLDLTRVRPLWNSQGHSGSAIVEFHKDWSGFINAMSFERHFEANDHGRNNWMSKNGTESDLYAWVARADDYNSNNIVGEDIRMFGDLRNLSDIMKEEGHTITMMGDIQHKDLLLHTEEIGSCSSQKMISRDAANRLVLAKHEELKNGKYQVKLSYHFYTCPFCPTKKGEFRHKDLLQHASAIGCLEKRTVIDKVNHLALAMYLESDIFTEASLTTPSMEVDSLADHDRDEKFVWPWVGVIVNIPISFMDGHYVGESGIELRDQLASRGFDPYRVRPLWTYQGHSGAAIVEFHKDLSGLTNAMSFEKDYEAKGHGKRNWLSKNEKGSDLYAWVARAADYNSHNIVGEDLRKFKDLRTFSNIMEEEAGRTKMCPYCPETRKRDFQYKDLLQHASAIGNCNSLKRTARNKKNHHELAKYLETHVAAITSPSKPYVEADTFVDIDPNEMFVWPWTGIVVNIPTTFKDGHFVGESGTKLRDQLASGGFNPTKVRALWNNQDHSSTAIVEFRKDWSGFTNAMSFDKYYQANQHGKRNWLTKNEMKCDLYAWIARADDYYSNHIVGENLRKIGDLRTISDIMEEEARMTAKLVGNLSNAVEAKKMCLLDIKSKLEETEISLCQLIKEKALRHAYSTEEIKKTESSARDHLRRIYNYHEKLKFQLETQKRDLELRGQELMKRQMQDEFKRKKLAEDLKQNAVKYGSHQAAAEIKRKADEKLMKLAEVQKKQKEELHRRISQLEKKLHAKQALELEIEQLRGQLNVMKYMEDEGDSEVLIKVESLLKALREKERELGYMETLNQTLIVQERKTNDELQDARRELVNGMKEMLLNTHIGIKRMGELDSKPFYEVMKRKYSEAEADERATELCSLWEEYLKDPEWHPIKVVNVNGKHQKKCELRSRTKGVCTHVVFTSFCPIETNWIGYFLRSTNPEVYNWVYWPEAVINEEDEKLRDVKESYGDEVYNAVIKALLEINEYNSSGMYVISELWNFKERRRATLKEGVEALMNQWKHSKWKRGMD</sequence>
<feature type="coiled-coil region" evidence="3">
    <location>
        <begin position="1090"/>
        <end position="1149"/>
    </location>
</feature>
<dbReference type="Pfam" id="PF03469">
    <property type="entry name" value="XH"/>
    <property type="match status" value="2"/>
</dbReference>
<feature type="domain" description="XS" evidence="4">
    <location>
        <begin position="350"/>
        <end position="461"/>
    </location>
</feature>
<name>A0A328DJF7_9ASTE</name>
<gene>
    <name evidence="7" type="ORF">DM860_009508</name>
</gene>
<evidence type="ECO:0000256" key="2">
    <source>
        <dbReference type="ARBA" id="ARBA00023158"/>
    </source>
</evidence>
<feature type="domain" description="XS" evidence="4">
    <location>
        <begin position="832"/>
        <end position="941"/>
    </location>
</feature>
<evidence type="ECO:0000259" key="4">
    <source>
        <dbReference type="Pfam" id="PF03468"/>
    </source>
</evidence>
<feature type="domain" description="Factor of DNA methylation 1-5/IDN2" evidence="5">
    <location>
        <begin position="1323"/>
        <end position="1396"/>
    </location>
</feature>
<dbReference type="PANTHER" id="PTHR21596">
    <property type="entry name" value="RIBONUCLEASE P SUBUNIT P38"/>
    <property type="match status" value="1"/>
</dbReference>
<reference evidence="7 8" key="1">
    <citation type="submission" date="2018-06" db="EMBL/GenBank/DDBJ databases">
        <title>The Genome of Cuscuta australis (Dodder) Provides Insight into the Evolution of Plant Parasitism.</title>
        <authorList>
            <person name="Liu H."/>
        </authorList>
    </citation>
    <scope>NUCLEOTIDE SEQUENCE [LARGE SCALE GENOMIC DNA]</scope>
    <source>
        <strain evidence="8">cv. Yunnan</strain>
        <tissue evidence="7">Vines</tissue>
    </source>
</reference>
<keyword evidence="8" id="KW-1185">Reference proteome</keyword>
<dbReference type="Gene3D" id="3.30.70.2890">
    <property type="entry name" value="XS domain"/>
    <property type="match status" value="3"/>
</dbReference>
<evidence type="ECO:0000313" key="7">
    <source>
        <dbReference type="EMBL" id="RAL45644.1"/>
    </source>
</evidence>
<dbReference type="CDD" id="cd12266">
    <property type="entry name" value="RRM_like_XS"/>
    <property type="match status" value="3"/>
</dbReference>
<dbReference type="InterPro" id="IPR045177">
    <property type="entry name" value="FDM1-5/IDN2"/>
</dbReference>
<feature type="domain" description="Zinc finger-XS" evidence="6">
    <location>
        <begin position="163"/>
        <end position="205"/>
    </location>
</feature>
<evidence type="ECO:0008006" key="9">
    <source>
        <dbReference type="Google" id="ProtNLM"/>
    </source>
</evidence>
<evidence type="ECO:0000259" key="6">
    <source>
        <dbReference type="Pfam" id="PF03470"/>
    </source>
</evidence>
<organism evidence="7 8">
    <name type="scientific">Cuscuta australis</name>
    <dbReference type="NCBI Taxonomy" id="267555"/>
    <lineage>
        <taxon>Eukaryota</taxon>
        <taxon>Viridiplantae</taxon>
        <taxon>Streptophyta</taxon>
        <taxon>Embryophyta</taxon>
        <taxon>Tracheophyta</taxon>
        <taxon>Spermatophyta</taxon>
        <taxon>Magnoliopsida</taxon>
        <taxon>eudicotyledons</taxon>
        <taxon>Gunneridae</taxon>
        <taxon>Pentapetalae</taxon>
        <taxon>asterids</taxon>
        <taxon>lamiids</taxon>
        <taxon>Solanales</taxon>
        <taxon>Convolvulaceae</taxon>
        <taxon>Cuscuteae</taxon>
        <taxon>Cuscuta</taxon>
        <taxon>Cuscuta subgen. Grammica</taxon>
        <taxon>Cuscuta sect. Cleistogrammica</taxon>
    </lineage>
</organism>
<evidence type="ECO:0000313" key="8">
    <source>
        <dbReference type="Proteomes" id="UP000249390"/>
    </source>
</evidence>
<dbReference type="Pfam" id="PF03468">
    <property type="entry name" value="XS"/>
    <property type="match status" value="3"/>
</dbReference>
<dbReference type="Proteomes" id="UP000249390">
    <property type="component" value="Unassembled WGS sequence"/>
</dbReference>
<keyword evidence="1 3" id="KW-0175">Coiled coil</keyword>